<feature type="region of interest" description="Disordered" evidence="1">
    <location>
        <begin position="274"/>
        <end position="334"/>
    </location>
</feature>
<feature type="region of interest" description="Disordered" evidence="1">
    <location>
        <begin position="53"/>
        <end position="85"/>
    </location>
</feature>
<name>A0A653C7Z9_CALMS</name>
<evidence type="ECO:0000313" key="2">
    <source>
        <dbReference type="EMBL" id="VEN44037.1"/>
    </source>
</evidence>
<feature type="compositionally biased region" description="Polar residues" evidence="1">
    <location>
        <begin position="612"/>
        <end position="640"/>
    </location>
</feature>
<feature type="region of interest" description="Disordered" evidence="1">
    <location>
        <begin position="455"/>
        <end position="513"/>
    </location>
</feature>
<dbReference type="AlphaFoldDB" id="A0A653C7Z9"/>
<protein>
    <submittedName>
        <fullName evidence="2">Uncharacterized protein</fullName>
    </submittedName>
</protein>
<feature type="region of interest" description="Disordered" evidence="1">
    <location>
        <begin position="1"/>
        <end position="26"/>
    </location>
</feature>
<proteinExistence type="predicted"/>
<dbReference type="OrthoDB" id="10046062at2759"/>
<feature type="non-terminal residue" evidence="2">
    <location>
        <position position="798"/>
    </location>
</feature>
<feature type="region of interest" description="Disordered" evidence="1">
    <location>
        <begin position="601"/>
        <end position="641"/>
    </location>
</feature>
<dbReference type="EMBL" id="CAACVG010007176">
    <property type="protein sequence ID" value="VEN44037.1"/>
    <property type="molecule type" value="Genomic_DNA"/>
</dbReference>
<feature type="region of interest" description="Disordered" evidence="1">
    <location>
        <begin position="353"/>
        <end position="382"/>
    </location>
</feature>
<accession>A0A653C7Z9</accession>
<feature type="non-terminal residue" evidence="2">
    <location>
        <position position="1"/>
    </location>
</feature>
<evidence type="ECO:0000313" key="3">
    <source>
        <dbReference type="Proteomes" id="UP000410492"/>
    </source>
</evidence>
<evidence type="ECO:0000256" key="1">
    <source>
        <dbReference type="SAM" id="MobiDB-lite"/>
    </source>
</evidence>
<sequence>YRRDALRLAQTDRPTDTGRHHDSRGIPEIIARTSGKVDPNREMETQFANLLMDECPPDLRSPDDESNKNPSQNGPPSHRTGGGVLGAVVGGVKRSTSVTRGVATSFGFRRGGGGGGGGSAAAARRLATAHRHDGNGNEDETEPLAAGAMQPGRTTPRLAPPKKDALGAKGARFGFRQTQSNRQNKVADLNTPLELVNQNCNNNMLKRPTAPIGRTAVMPTDNNRNNRVMKPATQAQIGRYTFQSTQLPRPEPVRLIETKSAKTLANNNKRAAGMYQHHQQQYSPEECASKDGSLTEDSGVGSHISTGYSGDNDPLTGLEQLESSPNFGARRRNSQKCRNLEIIVSPKKTFDVKDVDDSNDSCDSIPPPPLPQLPSAFNVPDNKKRSYQTGLVRERTMEYQRHLEWDNHNGSARKISVTSSEGFSDDYGDEEKTFRDTFRSEKTFYKSAPTHKAFLKSRTDNKGDSSPLSSDEPDWIHGGEAMADETSVSFSSSDESRDKNREERRTEPEPAPISAALIGTALHSLMTCSATSSTGSIGSMTRSYTNTASAAVAISANLQDDRLVIEDPKFAAVAAAASNTESLLDDETLISPTDSILSCTESEEIKKKAERSSSNSKDINEKPSSSSPGTPTNASNSLSLSDGKDDFLIDDEIADQPALVFEDNMTPAQPEPFTCSASQNTSDTTVVMESTPKPKRRPVGFEGSPLGLKTRRALLRSRTGSLDTLSPCESIASDDLMMDYDVSQSSGLEDCDRIDRNSSCTSALNETLVGNSSKDHSKVRKDWNRSIDSIVNRDNFKR</sequence>
<dbReference type="Proteomes" id="UP000410492">
    <property type="component" value="Unassembled WGS sequence"/>
</dbReference>
<feature type="compositionally biased region" description="Basic and acidic residues" evidence="1">
    <location>
        <begin position="494"/>
        <end position="508"/>
    </location>
</feature>
<reference evidence="2 3" key="1">
    <citation type="submission" date="2019-01" db="EMBL/GenBank/DDBJ databases">
        <authorList>
            <person name="Sayadi A."/>
        </authorList>
    </citation>
    <scope>NUCLEOTIDE SEQUENCE [LARGE SCALE GENOMIC DNA]</scope>
</reference>
<gene>
    <name evidence="2" type="ORF">CALMAC_LOCUS6986</name>
</gene>
<feature type="compositionally biased region" description="Basic and acidic residues" evidence="1">
    <location>
        <begin position="13"/>
        <end position="25"/>
    </location>
</feature>
<organism evidence="2 3">
    <name type="scientific">Callosobruchus maculatus</name>
    <name type="common">Southern cowpea weevil</name>
    <name type="synonym">Pulse bruchid</name>
    <dbReference type="NCBI Taxonomy" id="64391"/>
    <lineage>
        <taxon>Eukaryota</taxon>
        <taxon>Metazoa</taxon>
        <taxon>Ecdysozoa</taxon>
        <taxon>Arthropoda</taxon>
        <taxon>Hexapoda</taxon>
        <taxon>Insecta</taxon>
        <taxon>Pterygota</taxon>
        <taxon>Neoptera</taxon>
        <taxon>Endopterygota</taxon>
        <taxon>Coleoptera</taxon>
        <taxon>Polyphaga</taxon>
        <taxon>Cucujiformia</taxon>
        <taxon>Chrysomeloidea</taxon>
        <taxon>Chrysomelidae</taxon>
        <taxon>Bruchinae</taxon>
        <taxon>Bruchini</taxon>
        <taxon>Callosobruchus</taxon>
    </lineage>
</organism>
<keyword evidence="3" id="KW-1185">Reference proteome</keyword>
<feature type="region of interest" description="Disordered" evidence="1">
    <location>
        <begin position="130"/>
        <end position="162"/>
    </location>
</feature>